<dbReference type="Pfam" id="PF11617">
    <property type="entry name" value="Cu-binding_MopE"/>
    <property type="match status" value="15"/>
</dbReference>
<dbReference type="Pfam" id="PF03382">
    <property type="entry name" value="DUF285"/>
    <property type="match status" value="1"/>
</dbReference>
<evidence type="ECO:0000313" key="2">
    <source>
        <dbReference type="Proteomes" id="UP000256629"/>
    </source>
</evidence>
<keyword evidence="2" id="KW-1185">Reference proteome</keyword>
<evidence type="ECO:0000313" key="1">
    <source>
        <dbReference type="EMBL" id="RED44627.1"/>
    </source>
</evidence>
<proteinExistence type="predicted"/>
<accession>A0A3D9H558</accession>
<dbReference type="Proteomes" id="UP000256629">
    <property type="component" value="Unassembled WGS sequence"/>
</dbReference>
<comment type="caution">
    <text evidence="1">The sequence shown here is derived from an EMBL/GenBank/DDBJ whole genome shotgun (WGS) entry which is preliminary data.</text>
</comment>
<dbReference type="Pfam" id="PF13585">
    <property type="entry name" value="CHU_C"/>
    <property type="match status" value="1"/>
</dbReference>
<dbReference type="EMBL" id="QRDX01000011">
    <property type="protein sequence ID" value="RED44627.1"/>
    <property type="molecule type" value="Genomic_DNA"/>
</dbReference>
<organism evidence="1 2">
    <name type="scientific">Seonamhaeicola aphaedonensis</name>
    <dbReference type="NCBI Taxonomy" id="1461338"/>
    <lineage>
        <taxon>Bacteria</taxon>
        <taxon>Pseudomonadati</taxon>
        <taxon>Bacteroidota</taxon>
        <taxon>Flavobacteriia</taxon>
        <taxon>Flavobacteriales</taxon>
        <taxon>Flavobacteriaceae</taxon>
    </lineage>
</organism>
<dbReference type="NCBIfam" id="TIGR04131">
    <property type="entry name" value="Bac_Flav_CTERM"/>
    <property type="match status" value="1"/>
</dbReference>
<dbReference type="RefSeq" id="WP_116525192.1">
    <property type="nucleotide sequence ID" value="NZ_QRDX01000011.1"/>
</dbReference>
<dbReference type="NCBIfam" id="TIGR02167">
    <property type="entry name" value="Liste_lipo_26"/>
    <property type="match status" value="4"/>
</dbReference>
<dbReference type="InterPro" id="IPR021655">
    <property type="entry name" value="Put_metal-bd"/>
</dbReference>
<gene>
    <name evidence="1" type="ORF">DFQ02_1112</name>
</gene>
<dbReference type="InterPro" id="IPR005046">
    <property type="entry name" value="DUF285"/>
</dbReference>
<dbReference type="InterPro" id="IPR026341">
    <property type="entry name" value="T9SS_type_B"/>
</dbReference>
<reference evidence="1 2" key="1">
    <citation type="submission" date="2018-07" db="EMBL/GenBank/DDBJ databases">
        <title>Genomic Encyclopedia of Type Strains, Phase III (KMG-III): the genomes of soil and plant-associated and newly described type strains.</title>
        <authorList>
            <person name="Whitman W."/>
        </authorList>
    </citation>
    <scope>NUCLEOTIDE SEQUENCE [LARGE SCALE GENOMIC DNA]</scope>
    <source>
        <strain evidence="1 2">CECT 8487</strain>
    </source>
</reference>
<name>A0A3D9H558_9FLAO</name>
<dbReference type="InterPro" id="IPR011889">
    <property type="entry name" value="Liste_lipo_26"/>
</dbReference>
<dbReference type="Gene3D" id="2.60.40.2340">
    <property type="match status" value="1"/>
</dbReference>
<dbReference type="OrthoDB" id="9813840at2"/>
<sequence>MKLHNQPIIIFLIFLFFVYQFRAQTCNQVFFDDFSGGLTNWTNPTGEGTWSVSGGKLIGNYNISCGNVTCQQADLILNSAYQLSDNWKATQTFTRFNAYGTVDDSRARFSVYKDASNKFNVYIGATNDQLSTTSLDSVKVHLSPWNGQWNGAIIPSSKQSTTGSIKLSNPWNPNDINTASLRKSGTTYQVYFNDEYLFCFEDVYLGGQGEVGYHTYGGIESQSFLLESCPAFSNATDFESYAMPQQTGNANIDSVNHTIDLNVPNGTDVTSLLASFTLSNGATAEIMGVEQQSGVTSNDFTNTVTYVVTAEDCTTTENWIVNVNAVLDPCAFITTWQTTTANESIQIPTVPSETYNYTVNWGDGNVTTGHTGNANHTYTIADAYQVSISGVFPRIQMNLSTNGGVNTQKLLSVDQWGCSQWTSMNNAFNSCPNLVINATDTPNLSIATDLSFMFFLCSNLGNGTGNWAWDTSNIINMNRAFSHAINFNQDISSWNTSNVTDMSEMFQFAAQFNQDIGAWDTSNVLDMNRMFSEATAFNQDIGAWNTVNVTNMQLMFLQASSFNQNIGAWNTGNVTNMSAMFHSASNFNSDIGSWNTASVTNMSYMFYNVSSFDQDLGAWNVENLLDATSMFFQVTLSIANYDSLLIGWNAQNLNPNVQFHGGYSQYCAGEAARANMITSDGWYIPDGGYAGATLVDLADQTVSGSYTLPTITGTNLSGNEAYYTGPSGTGTPYNAGDTINFADFSTYPITLYIYDQALPGCADEQDFLLTITCILNTYYADADGDGYGDATNSLQDCSAPIGYVADNTDCDDTSIFVNPNAPELCDGVDNNCDGQIDEGFVDTDGDGIADCVDTETCDGVDNDGDGVIDDGFPDTDGDGIADCVDTETCDGLDNDGDGVVDEGFPDTDGDGVADCQDTEVCDGLDNNGDGQIDEGVTNTYYADADGDGYGDFNNSVQDCSPPTGYVSENTDCDDTNADISPGSTEVYCDGIDNDCNPATLDQPEIPLVSGVDWIKSDASRLIDYGSEGGLERIGSSTWSVGAKSAAITGDFYLEYEVEIFSAGGVGNGDCFFGYVTDDIDPANVVIYSNNQNRKMIYFDQGYMLTDWPSIWDDRVNLTASVGNVVTLIITRVGGIISYSISGATSGNASGIIETGNTGPVYAITSFYSPGCRLNKAILNSASLLSDPSLTIYYLDADGDGYGDPMNAIGACSAPVGYVSDNTDCDDSNAAVNPNAIEVCNGIDDDCDGLIDDADPSISDQTIWYIDNDADGFGDAVNSIFSCNQPVGYVSDNTDCNDSNNTISPNATEICDGIDNNCDGLIDEGFSDTDGDGIADCIDSEECDGLDNDGDGQIDEGFPDTDGNGIADCVDTEICDGIDNDGDTLVDEGFPDTDNDGIADCQDVEVCDGLDNNGDGQIDEGVTTTYYADNDGDGYGDLTNTIEACSPPVGYVLDNTDCDDTNNTIYPGAPELCDGLDNDCDGVIPPDEIDDDGDGFTECQGDCNDTDNTIYPGAPELCDGLDNDCDGVIPSDEIDDDGDGLSECQGDCDDANATVYTGAPELCDGLDNNCDGAIDEGVTTTYYTDADGDGYGDINDPGMESCAQLPGTVTDNTDCDDTNAAINPGATEICDGIDNNCDGQIDAGVTITYYADMDGDGFGDANNSVQDCTVPPNYVLDNTDCDDTNNTVYPGAPELCDGLDNDCDGIIPEPQVDTITDATSVNSFTLPTITGINLSGNEAYYTEPNGNGMVFFADDMIYFEDFASYPITLYAYDIGNSGCDSEESFMLTVQELLECTSLNDPLNGEENVFVDTDLSWDMVSNATGYALSIGTSPGIGDILNDQDVGNTLSYDLIQDLPYRTEIFVSIVPYNDNQIAIDCIEESFTTEREQLPPKYFTPNNDGANDRWIVPDRLNTIAFIQIFDRYGKLLKEVRDLQLGWDGTYNNSLMPVSDYWYLVVYKDGKTLRGHFSLVR</sequence>
<protein>
    <submittedName>
        <fullName evidence="1">Gliding motility-associated-like protein</fullName>
    </submittedName>
</protein>